<organism evidence="5 6">
    <name type="scientific">Planktothrix tepida PCC 9214</name>
    <dbReference type="NCBI Taxonomy" id="671072"/>
    <lineage>
        <taxon>Bacteria</taxon>
        <taxon>Bacillati</taxon>
        <taxon>Cyanobacteriota</taxon>
        <taxon>Cyanophyceae</taxon>
        <taxon>Oscillatoriophycideae</taxon>
        <taxon>Oscillatoriales</taxon>
        <taxon>Microcoleaceae</taxon>
        <taxon>Planktothrix</taxon>
    </lineage>
</organism>
<accession>A0A1J1LES8</accession>
<dbReference type="Pfam" id="PF05118">
    <property type="entry name" value="Asp_Arg_Hydrox"/>
    <property type="match status" value="1"/>
</dbReference>
<dbReference type="Proteomes" id="UP000184315">
    <property type="component" value="Unassembled WGS sequence"/>
</dbReference>
<dbReference type="GO" id="GO:0016020">
    <property type="term" value="C:membrane"/>
    <property type="evidence" value="ECO:0007669"/>
    <property type="project" value="TreeGrafter"/>
</dbReference>
<comment type="similarity">
    <text evidence="1">Belongs to the aspartyl/asparaginyl beta-hydroxylase family.</text>
</comment>
<evidence type="ECO:0000256" key="1">
    <source>
        <dbReference type="ARBA" id="ARBA00007730"/>
    </source>
</evidence>
<dbReference type="GO" id="GO:0051213">
    <property type="term" value="F:dioxygenase activity"/>
    <property type="evidence" value="ECO:0007669"/>
    <property type="project" value="UniProtKB-KW"/>
</dbReference>
<sequence length="303" mass="35928">MAIKFRIQSINRTSQSFLKVNRRVRKLHRTHQKPLFPIPQINMKQEKISEKIRYFLLYKIGAKILWTFEKLIPEYSLIEDTAFFEPTQFPWSKELEANWHLIRQELEQILKVQEQLPNFQDISPDQGYSTTQDNLWKTYFFYGYGIKVDKNCQRCPETTRLIEQIPGMKTAFFSILLPGKHIPEHRGPYKGVIRCLLGLKIPEPREKCRIRVGEETRYWEEGKCMIFDDSFPHEAWNETDGVRVVLFLDIMRPLRFPLSIINELFLKLITMSPFVQDGYANQRKWDVRLEQVFAAQKGGVTPP</sequence>
<dbReference type="PANTHER" id="PTHR46332">
    <property type="entry name" value="ASPARTATE BETA-HYDROXYLASE DOMAIN-CONTAINING PROTEIN 2"/>
    <property type="match status" value="1"/>
</dbReference>
<dbReference type="Gene3D" id="2.60.120.330">
    <property type="entry name" value="B-lactam Antibiotic, Isopenicillin N Synthase, Chain"/>
    <property type="match status" value="1"/>
</dbReference>
<gene>
    <name evidence="5" type="ORF">PL9214290660</name>
</gene>
<dbReference type="SUPFAM" id="SSF51197">
    <property type="entry name" value="Clavaminate synthase-like"/>
    <property type="match status" value="1"/>
</dbReference>
<dbReference type="AlphaFoldDB" id="A0A1J1LES8"/>
<name>A0A1J1LES8_9CYAN</name>
<evidence type="ECO:0000256" key="2">
    <source>
        <dbReference type="ARBA" id="ARBA00022964"/>
    </source>
</evidence>
<protein>
    <submittedName>
        <fullName evidence="5">Aspartyl/Asparaginyl beta-hydroxylase</fullName>
    </submittedName>
</protein>
<dbReference type="STRING" id="671072.PL9214290660"/>
<keyword evidence="2" id="KW-0223">Dioxygenase</keyword>
<evidence type="ECO:0000259" key="4">
    <source>
        <dbReference type="Pfam" id="PF05118"/>
    </source>
</evidence>
<reference evidence="6" key="1">
    <citation type="submission" date="2015-10" db="EMBL/GenBank/DDBJ databases">
        <authorList>
            <person name="Regsiter A."/>
            <person name="william w."/>
        </authorList>
    </citation>
    <scope>NUCLEOTIDE SEQUENCE [LARGE SCALE GENOMIC DNA]</scope>
</reference>
<dbReference type="InterPro" id="IPR007803">
    <property type="entry name" value="Asp/Arg/Pro-Hydrxlase"/>
</dbReference>
<keyword evidence="6" id="KW-1185">Reference proteome</keyword>
<dbReference type="EMBL" id="CZDF01000132">
    <property type="protein sequence ID" value="CUR31069.1"/>
    <property type="molecule type" value="Genomic_DNA"/>
</dbReference>
<dbReference type="PANTHER" id="PTHR46332:SF5">
    <property type="entry name" value="ASPARTATE BETA-HYDROXYLASE DOMAIN CONTAINING 2"/>
    <property type="match status" value="1"/>
</dbReference>
<evidence type="ECO:0000313" key="6">
    <source>
        <dbReference type="Proteomes" id="UP000184315"/>
    </source>
</evidence>
<proteinExistence type="inferred from homology"/>
<evidence type="ECO:0000313" key="5">
    <source>
        <dbReference type="EMBL" id="CUR31069.1"/>
    </source>
</evidence>
<dbReference type="InterPro" id="IPR027443">
    <property type="entry name" value="IPNS-like_sf"/>
</dbReference>
<dbReference type="InterPro" id="IPR051821">
    <property type="entry name" value="Asp/Asn_beta-hydroxylase"/>
</dbReference>
<evidence type="ECO:0000256" key="3">
    <source>
        <dbReference type="ARBA" id="ARBA00023002"/>
    </source>
</evidence>
<feature type="domain" description="Aspartyl/asparaginy/proline hydroxylase" evidence="4">
    <location>
        <begin position="96"/>
        <end position="253"/>
    </location>
</feature>
<keyword evidence="3" id="KW-0560">Oxidoreductase</keyword>